<sequence>MADIRRIRVWYTYPYPFPAVNAVSTPPTPSQAHARHPSVAASPYRCSLSCVLTSRTPSIALFSPDLTTPRARSSRVSYRFRPSRGLGRCGRDGIGRILQGAWPFRLAPPLPRVGASAACGVACCVFAIGRCGEGRGEERVERYIALEARIVPRLGVDSDGTHFLFRASASLRYCATYRPCPSILPPRARA</sequence>
<comment type="caution">
    <text evidence="1">The sequence shown here is derived from an EMBL/GenBank/DDBJ whole genome shotgun (WGS) entry which is preliminary data.</text>
</comment>
<dbReference type="Proteomes" id="UP001221757">
    <property type="component" value="Unassembled WGS sequence"/>
</dbReference>
<dbReference type="EMBL" id="JARKIE010000030">
    <property type="protein sequence ID" value="KAJ7697375.1"/>
    <property type="molecule type" value="Genomic_DNA"/>
</dbReference>
<evidence type="ECO:0000313" key="1">
    <source>
        <dbReference type="EMBL" id="KAJ7697375.1"/>
    </source>
</evidence>
<accession>A0AAD7GJ31</accession>
<organism evidence="1 2">
    <name type="scientific">Mycena rosella</name>
    <name type="common">Pink bonnet</name>
    <name type="synonym">Agaricus rosellus</name>
    <dbReference type="NCBI Taxonomy" id="1033263"/>
    <lineage>
        <taxon>Eukaryota</taxon>
        <taxon>Fungi</taxon>
        <taxon>Dikarya</taxon>
        <taxon>Basidiomycota</taxon>
        <taxon>Agaricomycotina</taxon>
        <taxon>Agaricomycetes</taxon>
        <taxon>Agaricomycetidae</taxon>
        <taxon>Agaricales</taxon>
        <taxon>Marasmiineae</taxon>
        <taxon>Mycenaceae</taxon>
        <taxon>Mycena</taxon>
    </lineage>
</organism>
<keyword evidence="2" id="KW-1185">Reference proteome</keyword>
<evidence type="ECO:0000313" key="2">
    <source>
        <dbReference type="Proteomes" id="UP001221757"/>
    </source>
</evidence>
<gene>
    <name evidence="1" type="ORF">B0H17DRAFT_1197431</name>
</gene>
<proteinExistence type="predicted"/>
<reference evidence="1" key="1">
    <citation type="submission" date="2023-03" db="EMBL/GenBank/DDBJ databases">
        <title>Massive genome expansion in bonnet fungi (Mycena s.s.) driven by repeated elements and novel gene families across ecological guilds.</title>
        <authorList>
            <consortium name="Lawrence Berkeley National Laboratory"/>
            <person name="Harder C.B."/>
            <person name="Miyauchi S."/>
            <person name="Viragh M."/>
            <person name="Kuo A."/>
            <person name="Thoen E."/>
            <person name="Andreopoulos B."/>
            <person name="Lu D."/>
            <person name="Skrede I."/>
            <person name="Drula E."/>
            <person name="Henrissat B."/>
            <person name="Morin E."/>
            <person name="Kohler A."/>
            <person name="Barry K."/>
            <person name="LaButti K."/>
            <person name="Morin E."/>
            <person name="Salamov A."/>
            <person name="Lipzen A."/>
            <person name="Mereny Z."/>
            <person name="Hegedus B."/>
            <person name="Baldrian P."/>
            <person name="Stursova M."/>
            <person name="Weitz H."/>
            <person name="Taylor A."/>
            <person name="Grigoriev I.V."/>
            <person name="Nagy L.G."/>
            <person name="Martin F."/>
            <person name="Kauserud H."/>
        </authorList>
    </citation>
    <scope>NUCLEOTIDE SEQUENCE</scope>
    <source>
        <strain evidence="1">CBHHK067</strain>
    </source>
</reference>
<dbReference type="AlphaFoldDB" id="A0AAD7GJ31"/>
<protein>
    <submittedName>
        <fullName evidence="1">Uncharacterized protein</fullName>
    </submittedName>
</protein>
<name>A0AAD7GJ31_MYCRO</name>